<evidence type="ECO:0000256" key="2">
    <source>
        <dbReference type="SAM" id="MobiDB-lite"/>
    </source>
</evidence>
<sequence>MGNLISKQDDREPRTVAEAKAEITEVLRKIQDHYAAINQMRLQDRKKWKFFNKRVEELEVVKARALKQERKRLRDQERAKERDELEAKTFSKEFVITPYGSSKEHIKYPNLQQQREQTSATETKSKEKVPSKPEFLATAEEITEPIDRSKSTASYKSPKPSIGTAKLDETKSSAHLLEEISDSGTGSPSSKHTAAKSVGSEELFVQIDKPSVPRRVIGPYPDAIIHRAKLVSVPLLLNEDESLSSEYTNVSVPSSSHRSHKELKKPNCPKPVIGVSFRTCSRRKNTEENFAKKPVTDKSEKRRRRKYVDYAPPINFPEEHYHYF</sequence>
<evidence type="ECO:0000313" key="4">
    <source>
        <dbReference type="Proteomes" id="UP001303046"/>
    </source>
</evidence>
<protein>
    <submittedName>
        <fullName evidence="3">Uncharacterized protein</fullName>
    </submittedName>
</protein>
<feature type="compositionally biased region" description="Basic and acidic residues" evidence="2">
    <location>
        <begin position="166"/>
        <end position="178"/>
    </location>
</feature>
<evidence type="ECO:0000313" key="3">
    <source>
        <dbReference type="EMBL" id="KAK6756561.1"/>
    </source>
</evidence>
<proteinExistence type="predicted"/>
<gene>
    <name evidence="3" type="primary">Necator_chrV.g19567</name>
    <name evidence="3" type="ORF">RB195_014775</name>
</gene>
<accession>A0ABR1E1N1</accession>
<keyword evidence="1" id="KW-0175">Coiled coil</keyword>
<name>A0ABR1E1N1_NECAM</name>
<dbReference type="EMBL" id="JAVFWL010000005">
    <property type="protein sequence ID" value="KAK6756561.1"/>
    <property type="molecule type" value="Genomic_DNA"/>
</dbReference>
<feature type="coiled-coil region" evidence="1">
    <location>
        <begin position="63"/>
        <end position="93"/>
    </location>
</feature>
<organism evidence="3 4">
    <name type="scientific">Necator americanus</name>
    <name type="common">Human hookworm</name>
    <dbReference type="NCBI Taxonomy" id="51031"/>
    <lineage>
        <taxon>Eukaryota</taxon>
        <taxon>Metazoa</taxon>
        <taxon>Ecdysozoa</taxon>
        <taxon>Nematoda</taxon>
        <taxon>Chromadorea</taxon>
        <taxon>Rhabditida</taxon>
        <taxon>Rhabditina</taxon>
        <taxon>Rhabditomorpha</taxon>
        <taxon>Strongyloidea</taxon>
        <taxon>Ancylostomatidae</taxon>
        <taxon>Bunostominae</taxon>
        <taxon>Necator</taxon>
    </lineage>
</organism>
<feature type="compositionally biased region" description="Polar residues" evidence="2">
    <location>
        <begin position="110"/>
        <end position="122"/>
    </location>
</feature>
<comment type="caution">
    <text evidence="3">The sequence shown here is derived from an EMBL/GenBank/DDBJ whole genome shotgun (WGS) entry which is preliminary data.</text>
</comment>
<reference evidence="3 4" key="1">
    <citation type="submission" date="2023-08" db="EMBL/GenBank/DDBJ databases">
        <title>A Necator americanus chromosomal reference genome.</title>
        <authorList>
            <person name="Ilik V."/>
            <person name="Petrzelkova K.J."/>
            <person name="Pardy F."/>
            <person name="Fuh T."/>
            <person name="Niatou-Singa F.S."/>
            <person name="Gouil Q."/>
            <person name="Baker L."/>
            <person name="Ritchie M.E."/>
            <person name="Jex A.R."/>
            <person name="Gazzola D."/>
            <person name="Li H."/>
            <person name="Toshio Fujiwara R."/>
            <person name="Zhan B."/>
            <person name="Aroian R.V."/>
            <person name="Pafco B."/>
            <person name="Schwarz E.M."/>
        </authorList>
    </citation>
    <scope>NUCLEOTIDE SEQUENCE [LARGE SCALE GENOMIC DNA]</scope>
    <source>
        <strain evidence="3 4">Aroian</strain>
        <tissue evidence="3">Whole animal</tissue>
    </source>
</reference>
<feature type="region of interest" description="Disordered" evidence="2">
    <location>
        <begin position="103"/>
        <end position="200"/>
    </location>
</feature>
<feature type="compositionally biased region" description="Polar residues" evidence="2">
    <location>
        <begin position="182"/>
        <end position="192"/>
    </location>
</feature>
<dbReference type="Proteomes" id="UP001303046">
    <property type="component" value="Unassembled WGS sequence"/>
</dbReference>
<evidence type="ECO:0000256" key="1">
    <source>
        <dbReference type="SAM" id="Coils"/>
    </source>
</evidence>
<keyword evidence="4" id="KW-1185">Reference proteome</keyword>